<evidence type="ECO:0000313" key="1">
    <source>
        <dbReference type="EMBL" id="MVM35869.1"/>
    </source>
</evidence>
<dbReference type="Gene3D" id="3.60.15.10">
    <property type="entry name" value="Ribonuclease Z/Hydroxyacylglutathione hydrolase-like"/>
    <property type="match status" value="1"/>
</dbReference>
<comment type="caution">
    <text evidence="1">The sequence shown here is derived from an EMBL/GenBank/DDBJ whole genome shotgun (WGS) entry which is preliminary data.</text>
</comment>
<evidence type="ECO:0000313" key="2">
    <source>
        <dbReference type="Proteomes" id="UP000436006"/>
    </source>
</evidence>
<dbReference type="RefSeq" id="WP_157590667.1">
    <property type="nucleotide sequence ID" value="NZ_WPIN01000027.1"/>
</dbReference>
<dbReference type="InterPro" id="IPR036866">
    <property type="entry name" value="RibonucZ/Hydroxyglut_hydro"/>
</dbReference>
<organism evidence="1 2">
    <name type="scientific">Spirosoma arboris</name>
    <dbReference type="NCBI Taxonomy" id="2682092"/>
    <lineage>
        <taxon>Bacteria</taxon>
        <taxon>Pseudomonadati</taxon>
        <taxon>Bacteroidota</taxon>
        <taxon>Cytophagia</taxon>
        <taxon>Cytophagales</taxon>
        <taxon>Cytophagaceae</taxon>
        <taxon>Spirosoma</taxon>
    </lineage>
</organism>
<name>A0A7K1SQ01_9BACT</name>
<gene>
    <name evidence="1" type="ORF">GO755_37990</name>
</gene>
<sequence length="52" mass="5697">MSIQLLRHATLVIQLGPNKLLIDPMLSAKGALKPVKNARTSDRIPMVDDTSK</sequence>
<keyword evidence="2" id="KW-1185">Reference proteome</keyword>
<dbReference type="Proteomes" id="UP000436006">
    <property type="component" value="Unassembled WGS sequence"/>
</dbReference>
<accession>A0A7K1SQ01</accession>
<dbReference type="AlphaFoldDB" id="A0A7K1SQ01"/>
<protein>
    <submittedName>
        <fullName evidence="1">Uncharacterized protein</fullName>
    </submittedName>
</protein>
<reference evidence="1 2" key="1">
    <citation type="submission" date="2019-12" db="EMBL/GenBank/DDBJ databases">
        <title>Spirosoma sp. HMF4905 genome sequencing and assembly.</title>
        <authorList>
            <person name="Kang H."/>
            <person name="Cha I."/>
            <person name="Kim H."/>
            <person name="Joh K."/>
        </authorList>
    </citation>
    <scope>NUCLEOTIDE SEQUENCE [LARGE SCALE GENOMIC DNA]</scope>
    <source>
        <strain evidence="1 2">HMF4905</strain>
    </source>
</reference>
<dbReference type="EMBL" id="WPIN01000027">
    <property type="protein sequence ID" value="MVM35869.1"/>
    <property type="molecule type" value="Genomic_DNA"/>
</dbReference>
<proteinExistence type="predicted"/>